<protein>
    <submittedName>
        <fullName evidence="1">Uncharacterized protein</fullName>
    </submittedName>
</protein>
<sequence length="212" mass="24498">MYEELEKEAQNVIRVHFPIERSLRYEHGKEIQDMFEELEEICTAGVNAKRKSLIFGRATGRDLVEAVCQRLDSNEALCPIFREALEAYDFKVFELEKPVSRISREAVIRDFNASSSNVVLIANLLGLGSYRRRARVAQTAARVVYLLQGYRSPRESTIIGRRFGDATLKTFLAKDTIEERRLMHIDNQSYFELVIPARNEYAFLTKLAKIKM</sequence>
<evidence type="ECO:0000313" key="1">
    <source>
        <dbReference type="EMBL" id="KAL3849372.1"/>
    </source>
</evidence>
<dbReference type="EMBL" id="JBJXBP010000001">
    <property type="protein sequence ID" value="KAL3849372.1"/>
    <property type="molecule type" value="Genomic_DNA"/>
</dbReference>
<accession>A0ABD3UK00</accession>
<organism evidence="1 2">
    <name type="scientific">Penstemon smallii</name>
    <dbReference type="NCBI Taxonomy" id="265156"/>
    <lineage>
        <taxon>Eukaryota</taxon>
        <taxon>Viridiplantae</taxon>
        <taxon>Streptophyta</taxon>
        <taxon>Embryophyta</taxon>
        <taxon>Tracheophyta</taxon>
        <taxon>Spermatophyta</taxon>
        <taxon>Magnoliopsida</taxon>
        <taxon>eudicotyledons</taxon>
        <taxon>Gunneridae</taxon>
        <taxon>Pentapetalae</taxon>
        <taxon>asterids</taxon>
        <taxon>lamiids</taxon>
        <taxon>Lamiales</taxon>
        <taxon>Plantaginaceae</taxon>
        <taxon>Cheloneae</taxon>
        <taxon>Penstemon</taxon>
    </lineage>
</organism>
<comment type="caution">
    <text evidence="1">The sequence shown here is derived from an EMBL/GenBank/DDBJ whole genome shotgun (WGS) entry which is preliminary data.</text>
</comment>
<proteinExistence type="predicted"/>
<keyword evidence="2" id="KW-1185">Reference proteome</keyword>
<name>A0ABD3UK00_9LAMI</name>
<reference evidence="1 2" key="1">
    <citation type="submission" date="2024-12" db="EMBL/GenBank/DDBJ databases">
        <title>The unique morphological basis and parallel evolutionary history of personate flowers in Penstemon.</title>
        <authorList>
            <person name="Depatie T.H."/>
            <person name="Wessinger C.A."/>
        </authorList>
    </citation>
    <scope>NUCLEOTIDE SEQUENCE [LARGE SCALE GENOMIC DNA]</scope>
    <source>
        <strain evidence="1">WTNN_2</strain>
        <tissue evidence="1">Leaf</tissue>
    </source>
</reference>
<evidence type="ECO:0000313" key="2">
    <source>
        <dbReference type="Proteomes" id="UP001634393"/>
    </source>
</evidence>
<dbReference type="AlphaFoldDB" id="A0ABD3UK00"/>
<gene>
    <name evidence="1" type="ORF">ACJIZ3_011254</name>
</gene>
<dbReference type="Proteomes" id="UP001634393">
    <property type="component" value="Unassembled WGS sequence"/>
</dbReference>